<feature type="signal peptide" evidence="1">
    <location>
        <begin position="1"/>
        <end position="19"/>
    </location>
</feature>
<reference evidence="2 3" key="1">
    <citation type="journal article" date="2024" name="J. Plant Pathol.">
        <title>Sequence and assembly of the genome of Seiridium unicorne, isolate CBS 538.82, causal agent of cypress canker disease.</title>
        <authorList>
            <person name="Scali E."/>
            <person name="Rocca G.D."/>
            <person name="Danti R."/>
            <person name="Garbelotto M."/>
            <person name="Barberini S."/>
            <person name="Baroncelli R."/>
            <person name="Emiliani G."/>
        </authorList>
    </citation>
    <scope>NUCLEOTIDE SEQUENCE [LARGE SCALE GENOMIC DNA]</scope>
    <source>
        <strain evidence="2 3">BM-138-508</strain>
    </source>
</reference>
<sequence length="327" mass="35482">MHLEVTLATLALQLASVNSQRLTKPALWPNLDKFGPALTSDLPRHNIGIQPWQAGTISSGCRDVAVRDGFSPNQFQAYSVTFDDVSSFPPRSDTKADQENKCAQSWNFCIQTGSPQSIEDLAAAFGQAPVRLRQWTSEVVLEASGGGANAWKQIITMKQPGTPQVFIHEISHTADSGGGYKSPSASTSTAWVGAYNVDLDVPDTYAQTNQQENFAQFGNLIIYDRITNGQLRNETDLYKIGNQLNTMADQADNGQYGGRLFDVGNGLTCTARYANTAPVNVNVVGHIEDEFAKNFTFEAQMALGVEHGISVMAELRAVDEPTTCLGL</sequence>
<accession>A0ABR2UZ42</accession>
<dbReference type="Proteomes" id="UP001408356">
    <property type="component" value="Unassembled WGS sequence"/>
</dbReference>
<comment type="caution">
    <text evidence="2">The sequence shown here is derived from an EMBL/GenBank/DDBJ whole genome shotgun (WGS) entry which is preliminary data.</text>
</comment>
<name>A0ABR2UZ42_9PEZI</name>
<keyword evidence="1" id="KW-0732">Signal</keyword>
<evidence type="ECO:0000313" key="2">
    <source>
        <dbReference type="EMBL" id="KAK9419963.1"/>
    </source>
</evidence>
<proteinExistence type="predicted"/>
<feature type="chain" id="PRO_5046539714" evidence="1">
    <location>
        <begin position="20"/>
        <end position="327"/>
    </location>
</feature>
<keyword evidence="3" id="KW-1185">Reference proteome</keyword>
<protein>
    <submittedName>
        <fullName evidence="2">Uncharacterized protein</fullName>
    </submittedName>
</protein>
<evidence type="ECO:0000313" key="3">
    <source>
        <dbReference type="Proteomes" id="UP001408356"/>
    </source>
</evidence>
<gene>
    <name evidence="2" type="ORF">SUNI508_06969</name>
</gene>
<dbReference type="EMBL" id="JARVKF010000279">
    <property type="protein sequence ID" value="KAK9419963.1"/>
    <property type="molecule type" value="Genomic_DNA"/>
</dbReference>
<dbReference type="SUPFAM" id="SSF55486">
    <property type="entry name" value="Metalloproteases ('zincins'), catalytic domain"/>
    <property type="match status" value="1"/>
</dbReference>
<organism evidence="2 3">
    <name type="scientific">Seiridium unicorne</name>
    <dbReference type="NCBI Taxonomy" id="138068"/>
    <lineage>
        <taxon>Eukaryota</taxon>
        <taxon>Fungi</taxon>
        <taxon>Dikarya</taxon>
        <taxon>Ascomycota</taxon>
        <taxon>Pezizomycotina</taxon>
        <taxon>Sordariomycetes</taxon>
        <taxon>Xylariomycetidae</taxon>
        <taxon>Amphisphaeriales</taxon>
        <taxon>Sporocadaceae</taxon>
        <taxon>Seiridium</taxon>
    </lineage>
</organism>
<evidence type="ECO:0000256" key="1">
    <source>
        <dbReference type="SAM" id="SignalP"/>
    </source>
</evidence>